<comment type="catalytic activity">
    <reaction evidence="2">
        <text>a D-aminoacyl-tRNA + H2O = a tRNA + a D-alpha-amino acid + H(+)</text>
        <dbReference type="Rhea" id="RHEA:13953"/>
        <dbReference type="Rhea" id="RHEA-COMP:10123"/>
        <dbReference type="Rhea" id="RHEA-COMP:10124"/>
        <dbReference type="ChEBI" id="CHEBI:15377"/>
        <dbReference type="ChEBI" id="CHEBI:15378"/>
        <dbReference type="ChEBI" id="CHEBI:59871"/>
        <dbReference type="ChEBI" id="CHEBI:78442"/>
        <dbReference type="ChEBI" id="CHEBI:79333"/>
        <dbReference type="EC" id="3.1.1.96"/>
    </reaction>
</comment>
<protein>
    <recommendedName>
        <fullName evidence="2">D-aminoacyl-tRNA deacylase</fullName>
        <shortName evidence="2">DTD</shortName>
        <ecNumber evidence="2">3.1.1.96</ecNumber>
    </recommendedName>
    <alternativeName>
        <fullName evidence="2">Gly-tRNA(Ala) deacylase</fullName>
        <ecNumber evidence="2">3.1.1.-</ecNumber>
    </alternativeName>
</protein>
<keyword evidence="4" id="KW-1185">Reference proteome</keyword>
<evidence type="ECO:0000313" key="3">
    <source>
        <dbReference type="EMBL" id="ANZ44663.1"/>
    </source>
</evidence>
<reference evidence="3" key="1">
    <citation type="submission" date="2016-08" db="EMBL/GenBank/DDBJ databases">
        <title>Complete genome of Cloacibacillus porcorum.</title>
        <authorList>
            <person name="Looft T."/>
            <person name="Bayles D.O."/>
            <person name="Alt D.P."/>
        </authorList>
    </citation>
    <scope>NUCLEOTIDE SEQUENCE [LARGE SCALE GENOMIC DNA]</scope>
    <source>
        <strain evidence="3">CL-84</strain>
    </source>
</reference>
<dbReference type="GO" id="GO:0106026">
    <property type="term" value="F:Gly-tRNA(Ala) deacylase activity"/>
    <property type="evidence" value="ECO:0007669"/>
    <property type="project" value="UniProtKB-UniRule"/>
</dbReference>
<dbReference type="InterPro" id="IPR023509">
    <property type="entry name" value="DTD-like_sf"/>
</dbReference>
<dbReference type="EC" id="3.1.1.96" evidence="2"/>
<evidence type="ECO:0000256" key="1">
    <source>
        <dbReference type="ARBA" id="ARBA00009673"/>
    </source>
</evidence>
<dbReference type="FunFam" id="3.50.80.10:FF:000001">
    <property type="entry name" value="D-aminoacyl-tRNA deacylase"/>
    <property type="match status" value="1"/>
</dbReference>
<dbReference type="HAMAP" id="MF_00518">
    <property type="entry name" value="Deacylase_Dtd"/>
    <property type="match status" value="1"/>
</dbReference>
<dbReference type="GO" id="GO:0043908">
    <property type="term" value="F:Ser(Gly)-tRNA(Ala) hydrolase activity"/>
    <property type="evidence" value="ECO:0007669"/>
    <property type="project" value="UniProtKB-UniRule"/>
</dbReference>
<dbReference type="SUPFAM" id="SSF69500">
    <property type="entry name" value="DTD-like"/>
    <property type="match status" value="1"/>
</dbReference>
<keyword evidence="2" id="KW-0378">Hydrolase</keyword>
<comment type="similarity">
    <text evidence="1 2">Belongs to the DTD family.</text>
</comment>
<proteinExistence type="inferred from homology"/>
<dbReference type="Proteomes" id="UP000093044">
    <property type="component" value="Chromosome"/>
</dbReference>
<comment type="subcellular location">
    <subcellularLocation>
        <location evidence="2">Cytoplasm</location>
    </subcellularLocation>
</comment>
<keyword evidence="2" id="KW-0820">tRNA-binding</keyword>
<gene>
    <name evidence="2" type="primary">dtd</name>
    <name evidence="3" type="ORF">BED41_05900</name>
</gene>
<sequence length="147" mass="16171">MKALLQRVSSSKVSVNGVTVGEIGRGITVLLGVIPEDTQRDIDWLAEKIVNLRIFDDEDGKMNLSVSDVRGEILVISQFTLCGECKKGRRPSWAKAAAPEFANEMYLKFIDAVKKEGIPVAHGQFQAHMAVDIQNDGPVTLMIDTKE</sequence>
<dbReference type="CDD" id="cd00563">
    <property type="entry name" value="Dtyr_deacylase"/>
    <property type="match status" value="1"/>
</dbReference>
<dbReference type="GeneID" id="83057384"/>
<dbReference type="PANTHER" id="PTHR10472:SF5">
    <property type="entry name" value="D-AMINOACYL-TRNA DEACYLASE 1"/>
    <property type="match status" value="1"/>
</dbReference>
<comment type="catalytic activity">
    <reaction evidence="2">
        <text>glycyl-tRNA(Ala) + H2O = tRNA(Ala) + glycine + H(+)</text>
        <dbReference type="Rhea" id="RHEA:53744"/>
        <dbReference type="Rhea" id="RHEA-COMP:9657"/>
        <dbReference type="Rhea" id="RHEA-COMP:13640"/>
        <dbReference type="ChEBI" id="CHEBI:15377"/>
        <dbReference type="ChEBI" id="CHEBI:15378"/>
        <dbReference type="ChEBI" id="CHEBI:57305"/>
        <dbReference type="ChEBI" id="CHEBI:78442"/>
        <dbReference type="ChEBI" id="CHEBI:78522"/>
    </reaction>
</comment>
<dbReference type="STRING" id="1197717.BED41_05900"/>
<dbReference type="InterPro" id="IPR003732">
    <property type="entry name" value="Daa-tRNA_deacyls_DTD"/>
</dbReference>
<dbReference type="GO" id="GO:0051500">
    <property type="term" value="F:D-tyrosyl-tRNA(Tyr) deacylase activity"/>
    <property type="evidence" value="ECO:0007669"/>
    <property type="project" value="TreeGrafter"/>
</dbReference>
<comment type="function">
    <text evidence="2">An aminoacyl-tRNA editing enzyme that deacylates mischarged D-aminoacyl-tRNAs. Also deacylates mischarged glycyl-tRNA(Ala), protecting cells against glycine mischarging by AlaRS. Acts via tRNA-based rather than protein-based catalysis; rejects L-amino acids rather than detecting D-amino acids in the active site. By recycling D-aminoacyl-tRNA to D-amino acids and free tRNA molecules, this enzyme counteracts the toxicity associated with the formation of D-aminoacyl-tRNA entities in vivo and helps enforce protein L-homochirality.</text>
</comment>
<comment type="subunit">
    <text evidence="2">Homodimer.</text>
</comment>
<dbReference type="RefSeq" id="WP_066744012.1">
    <property type="nucleotide sequence ID" value="NZ_CALCLR010000067.1"/>
</dbReference>
<accession>A0A1B2I404</accession>
<dbReference type="AlphaFoldDB" id="A0A1B2I404"/>
<dbReference type="KEGG" id="cpor:BED41_05900"/>
<dbReference type="EC" id="3.1.1.-" evidence="2"/>
<dbReference type="GO" id="GO:0000049">
    <property type="term" value="F:tRNA binding"/>
    <property type="evidence" value="ECO:0007669"/>
    <property type="project" value="UniProtKB-UniRule"/>
</dbReference>
<dbReference type="PANTHER" id="PTHR10472">
    <property type="entry name" value="D-TYROSYL-TRNA TYR DEACYLASE"/>
    <property type="match status" value="1"/>
</dbReference>
<comment type="domain">
    <text evidence="2">A Gly-cisPro motif from one monomer fits into the active site of the other monomer to allow specific chiral rejection of L-amino acids.</text>
</comment>
<dbReference type="GO" id="GO:0019478">
    <property type="term" value="P:D-amino acid catabolic process"/>
    <property type="evidence" value="ECO:0007669"/>
    <property type="project" value="UniProtKB-UniRule"/>
</dbReference>
<dbReference type="Pfam" id="PF02580">
    <property type="entry name" value="Tyr_Deacylase"/>
    <property type="match status" value="1"/>
</dbReference>
<evidence type="ECO:0000313" key="4">
    <source>
        <dbReference type="Proteomes" id="UP000093044"/>
    </source>
</evidence>
<feature type="short sequence motif" description="Gly-cisPro motif, important for rejection of L-amino acids" evidence="2">
    <location>
        <begin position="137"/>
        <end position="138"/>
    </location>
</feature>
<evidence type="ECO:0000256" key="2">
    <source>
        <dbReference type="HAMAP-Rule" id="MF_00518"/>
    </source>
</evidence>
<keyword evidence="2" id="KW-0694">RNA-binding</keyword>
<dbReference type="OrthoDB" id="9801395at2"/>
<name>A0A1B2I404_9BACT</name>
<dbReference type="NCBIfam" id="TIGR00256">
    <property type="entry name" value="D-aminoacyl-tRNA deacylase"/>
    <property type="match status" value="1"/>
</dbReference>
<keyword evidence="2" id="KW-0963">Cytoplasm</keyword>
<dbReference type="GO" id="GO:0005737">
    <property type="term" value="C:cytoplasm"/>
    <property type="evidence" value="ECO:0007669"/>
    <property type="project" value="UniProtKB-SubCell"/>
</dbReference>
<organism evidence="3 4">
    <name type="scientific">Cloacibacillus porcorum</name>
    <dbReference type="NCBI Taxonomy" id="1197717"/>
    <lineage>
        <taxon>Bacteria</taxon>
        <taxon>Thermotogati</taxon>
        <taxon>Synergistota</taxon>
        <taxon>Synergistia</taxon>
        <taxon>Synergistales</taxon>
        <taxon>Synergistaceae</taxon>
        <taxon>Cloacibacillus</taxon>
    </lineage>
</organism>
<dbReference type="EMBL" id="CP016757">
    <property type="protein sequence ID" value="ANZ44663.1"/>
    <property type="molecule type" value="Genomic_DNA"/>
</dbReference>
<dbReference type="Gene3D" id="3.50.80.10">
    <property type="entry name" value="D-tyrosyl-tRNA(Tyr) deacylase"/>
    <property type="match status" value="1"/>
</dbReference>